<dbReference type="PANTHER" id="PTHR47961:SF8">
    <property type="entry name" value="DEXH-BOX ATP-DEPENDENT RNA HELICASE DEXH15 CHLOROPLASTIC"/>
    <property type="match status" value="1"/>
</dbReference>
<evidence type="ECO:0000256" key="2">
    <source>
        <dbReference type="ARBA" id="ARBA00022801"/>
    </source>
</evidence>
<dbReference type="GO" id="GO:0016787">
    <property type="term" value="F:hydrolase activity"/>
    <property type="evidence" value="ECO:0007669"/>
    <property type="project" value="UniProtKB-KW"/>
</dbReference>
<keyword evidence="4" id="KW-0067">ATP-binding</keyword>
<dbReference type="SMART" id="SM00487">
    <property type="entry name" value="DEXDc"/>
    <property type="match status" value="1"/>
</dbReference>
<dbReference type="OrthoDB" id="9815222at2"/>
<organism evidence="7 8">
    <name type="scientific">Micromonospora humi</name>
    <dbReference type="NCBI Taxonomy" id="745366"/>
    <lineage>
        <taxon>Bacteria</taxon>
        <taxon>Bacillati</taxon>
        <taxon>Actinomycetota</taxon>
        <taxon>Actinomycetes</taxon>
        <taxon>Micromonosporales</taxon>
        <taxon>Micromonosporaceae</taxon>
        <taxon>Micromonospora</taxon>
    </lineage>
</organism>
<dbReference type="InterPro" id="IPR050474">
    <property type="entry name" value="Hel308_SKI2-like"/>
</dbReference>
<evidence type="ECO:0000256" key="4">
    <source>
        <dbReference type="ARBA" id="ARBA00022840"/>
    </source>
</evidence>
<dbReference type="InterPro" id="IPR001650">
    <property type="entry name" value="Helicase_C-like"/>
</dbReference>
<dbReference type="SMART" id="SM00490">
    <property type="entry name" value="HELICc"/>
    <property type="match status" value="1"/>
</dbReference>
<dbReference type="PROSITE" id="PS51192">
    <property type="entry name" value="HELICASE_ATP_BIND_1"/>
    <property type="match status" value="1"/>
</dbReference>
<dbReference type="PANTHER" id="PTHR47961">
    <property type="entry name" value="DNA POLYMERASE THETA, PUTATIVE (AFU_ORTHOLOGUE AFUA_1G05260)-RELATED"/>
    <property type="match status" value="1"/>
</dbReference>
<dbReference type="STRING" id="745366.GA0070213_106330"/>
<gene>
    <name evidence="7" type="ORF">GA0070213_106330</name>
</gene>
<keyword evidence="1" id="KW-0547">Nucleotide-binding</keyword>
<dbReference type="Gene3D" id="3.40.50.300">
    <property type="entry name" value="P-loop containing nucleotide triphosphate hydrolases"/>
    <property type="match status" value="2"/>
</dbReference>
<evidence type="ECO:0000259" key="6">
    <source>
        <dbReference type="PROSITE" id="PS51194"/>
    </source>
</evidence>
<reference evidence="8" key="1">
    <citation type="submission" date="2016-06" db="EMBL/GenBank/DDBJ databases">
        <authorList>
            <person name="Varghese N."/>
            <person name="Submissions Spin"/>
        </authorList>
    </citation>
    <scope>NUCLEOTIDE SEQUENCE [LARGE SCALE GENOMIC DNA]</scope>
    <source>
        <strain evidence="8">DSM 45647</strain>
    </source>
</reference>
<dbReference type="GO" id="GO:0004386">
    <property type="term" value="F:helicase activity"/>
    <property type="evidence" value="ECO:0007669"/>
    <property type="project" value="UniProtKB-KW"/>
</dbReference>
<dbReference type="RefSeq" id="WP_091063034.1">
    <property type="nucleotide sequence ID" value="NZ_FMDM01000006.1"/>
</dbReference>
<proteinExistence type="predicted"/>
<sequence>MFNRGINNLLAALPAIADLTVDQIRRILTTAWLETTGPRLGADQRAAASVEMLRRLATALELHAILPLQAEQLVVRACAFVAAEALTIAHDLANADETDEQLRASNGSRFWLFGPERSFERVEAALLYLIAGYDANAALTVASIGAGDVGDDSPEGPIATWAVRRIVGLCRLAPAAEVAAPALDQEAHPTRILVRHELWRRIGVHVSDHLDWLMVRTGADPNAGAALRSLAERLENRDQVPARPAAHPDLHHLLLLLAAACDETGSRALRAVPPPPQDTGDLFAAYQRDRAASRPLLWPAAQEYADATLPGPEVHAVVAVPTNSGKSSVAELAISQALCRGWVVYLAPTNALVGQIRRQVADVFGRATVREFLGGAEYTQLIGESLEQIEDRQVLVMTPEKCSLALRQNPEAFEKLALCVFDEAHLLGDRAGRGVIAELVIAEIMHRARQARLLLMSALIANPSDLGAWLSQATATPTVVINEPWRPTRTLRAIAGIDRDRGNAAANAAYQQLRVLPPHRKRQKFNTPIALLAGLQGAWASQAVNDYTLVQTDIEVPAAVTRNARWDPAGYCTPATAAIVQRLGLRGDKILAFLPRSKHDSFHAAGMTQFAAAPTDSTVEALLHLAELELGVSSALRAHLRHGVAVHTSALLREEQRASEIAFERGLAVAMYATGTMAQGLNLPATAVVIGGTEIGYDNTSTAQQRRDQARAQLLNAIGRAGRAHIAPRSMAIVVPNRAIVLSSSADAQRAVRNAEFLQDEDASSELSSALDGLIRDALSGALTPEDMTAAEHTAFSFLAFEDGDEDDTAQVMSKTWAVHRAGAQHRVPEITNAITVTGNTFIHSAGAPAWVAFAAHQSGIALPETATLYRYLRARLESTAAPGTITSWADLMLDLLEQLPPAQLRRILPSTPYGDASKLSNIFDTGAARTDAWSAYRAALRSWMSGEPVIAVADHIHSRSVAGNAKRGPQDPLPRAITVTSDAFRFGLPLIAGALTAIVMLGQEREPDGPWALPAEAVRALNLLPLAVRSGADTPDSLAWIRAGVHTRVAAHLLDDLLSAPPGQSDDQLRRWAHGRLMELYDSSLPGLATTTQAAVISALRIVREAR</sequence>
<dbReference type="PROSITE" id="PS51194">
    <property type="entry name" value="HELICASE_CTER"/>
    <property type="match status" value="1"/>
</dbReference>
<evidence type="ECO:0000256" key="1">
    <source>
        <dbReference type="ARBA" id="ARBA00022741"/>
    </source>
</evidence>
<accession>A0A1C5IPS6</accession>
<dbReference type="AlphaFoldDB" id="A0A1C5IPS6"/>
<dbReference type="GO" id="GO:0003676">
    <property type="term" value="F:nucleic acid binding"/>
    <property type="evidence" value="ECO:0007669"/>
    <property type="project" value="InterPro"/>
</dbReference>
<feature type="domain" description="Helicase ATP-binding" evidence="5">
    <location>
        <begin position="307"/>
        <end position="478"/>
    </location>
</feature>
<keyword evidence="2" id="KW-0378">Hydrolase</keyword>
<dbReference type="SUPFAM" id="SSF52540">
    <property type="entry name" value="P-loop containing nucleoside triphosphate hydrolases"/>
    <property type="match status" value="1"/>
</dbReference>
<keyword evidence="8" id="KW-1185">Reference proteome</keyword>
<evidence type="ECO:0000313" key="7">
    <source>
        <dbReference type="EMBL" id="SCG60360.1"/>
    </source>
</evidence>
<dbReference type="Pfam" id="PF00270">
    <property type="entry name" value="DEAD"/>
    <property type="match status" value="1"/>
</dbReference>
<dbReference type="InterPro" id="IPR014001">
    <property type="entry name" value="Helicase_ATP-bd"/>
</dbReference>
<dbReference type="Proteomes" id="UP000199360">
    <property type="component" value="Unassembled WGS sequence"/>
</dbReference>
<dbReference type="InterPro" id="IPR011545">
    <property type="entry name" value="DEAD/DEAH_box_helicase_dom"/>
</dbReference>
<name>A0A1C5IPS6_9ACTN</name>
<evidence type="ECO:0000256" key="3">
    <source>
        <dbReference type="ARBA" id="ARBA00022806"/>
    </source>
</evidence>
<dbReference type="GO" id="GO:0005524">
    <property type="term" value="F:ATP binding"/>
    <property type="evidence" value="ECO:0007669"/>
    <property type="project" value="UniProtKB-KW"/>
</dbReference>
<dbReference type="InterPro" id="IPR027417">
    <property type="entry name" value="P-loop_NTPase"/>
</dbReference>
<evidence type="ECO:0000313" key="8">
    <source>
        <dbReference type="Proteomes" id="UP000199360"/>
    </source>
</evidence>
<feature type="domain" description="Helicase C-terminal" evidence="6">
    <location>
        <begin position="586"/>
        <end position="775"/>
    </location>
</feature>
<protein>
    <submittedName>
        <fullName evidence="7">DEAD/DEAH box helicase</fullName>
    </submittedName>
</protein>
<dbReference type="EMBL" id="FMDM01000006">
    <property type="protein sequence ID" value="SCG60360.1"/>
    <property type="molecule type" value="Genomic_DNA"/>
</dbReference>
<keyword evidence="3 7" id="KW-0347">Helicase</keyword>
<evidence type="ECO:0000259" key="5">
    <source>
        <dbReference type="PROSITE" id="PS51192"/>
    </source>
</evidence>